<dbReference type="Proteomes" id="UP000600774">
    <property type="component" value="Unassembled WGS sequence"/>
</dbReference>
<keyword evidence="2" id="KW-0812">Transmembrane</keyword>
<feature type="compositionally biased region" description="Low complexity" evidence="1">
    <location>
        <begin position="185"/>
        <end position="199"/>
    </location>
</feature>
<dbReference type="InterPro" id="IPR008969">
    <property type="entry name" value="CarboxyPept-like_regulatory"/>
</dbReference>
<sequence>MNFRKLCKIACVFLFLMCVQGNALAATIHGTVYEWYSFKPLENAVVEINSTPAQNLVATNAEYSFNLTPGTYLITANYFEENTVVYRAEEKFIVTDDDGEYVHDLLLFPTYQEDLLDQGNLENVDLDFGETEPQPQANSQNTVLALALLALCILLVAGYFLKKGKSTPPEKTAGFPEKTETLHVSSEAEASELDASGSEKFTVAAETAGSEPGKVGIEASEINSEPSETLNLETQSENISETELPVQQNVKLSEASKVPVISQSIPSFEEGLDSLGSEDPESPETNLPDDLKEIMNLIRANGNRITQRELRKKSPYSESKVSLMLSDLEERGLIEKFKRGRGNIIRIPDEEVLKQAGTQSKKGSGENGTSQ</sequence>
<reference evidence="4" key="1">
    <citation type="journal article" date="2020" name="bioRxiv">
        <title>A rank-normalized archaeal taxonomy based on genome phylogeny resolves widespread incomplete and uneven classifications.</title>
        <authorList>
            <person name="Rinke C."/>
            <person name="Chuvochina M."/>
            <person name="Mussig A.J."/>
            <person name="Chaumeil P.-A."/>
            <person name="Waite D.W."/>
            <person name="Whitman W.B."/>
            <person name="Parks D.H."/>
            <person name="Hugenholtz P."/>
        </authorList>
    </citation>
    <scope>NUCLEOTIDE SEQUENCE</scope>
    <source>
        <strain evidence="4">UBA8876</strain>
    </source>
</reference>
<evidence type="ECO:0000313" key="5">
    <source>
        <dbReference type="Proteomes" id="UP000600774"/>
    </source>
</evidence>
<dbReference type="InterPro" id="IPR055767">
    <property type="entry name" value="DUF7343"/>
</dbReference>
<protein>
    <submittedName>
        <fullName evidence="4">Winged helix-turn-helix transcriptional regulator</fullName>
    </submittedName>
</protein>
<evidence type="ECO:0000313" key="4">
    <source>
        <dbReference type="EMBL" id="HIH92877.1"/>
    </source>
</evidence>
<keyword evidence="2" id="KW-1133">Transmembrane helix</keyword>
<dbReference type="OMA" id="LCKIACV"/>
<feature type="compositionally biased region" description="Polar residues" evidence="1">
    <location>
        <begin position="356"/>
        <end position="371"/>
    </location>
</feature>
<evidence type="ECO:0000256" key="2">
    <source>
        <dbReference type="SAM" id="Phobius"/>
    </source>
</evidence>
<dbReference type="EMBL" id="DUJU01000027">
    <property type="protein sequence ID" value="HIH92877.1"/>
    <property type="molecule type" value="Genomic_DNA"/>
</dbReference>
<dbReference type="SUPFAM" id="SSF46785">
    <property type="entry name" value="Winged helix' DNA-binding domain"/>
    <property type="match status" value="1"/>
</dbReference>
<name>A0A832SF92_9EURY</name>
<dbReference type="Pfam" id="PF24034">
    <property type="entry name" value="DUF7343"/>
    <property type="match status" value="1"/>
</dbReference>
<feature type="region of interest" description="Disordered" evidence="1">
    <location>
        <begin position="352"/>
        <end position="371"/>
    </location>
</feature>
<accession>A0A832SF92</accession>
<proteinExistence type="predicted"/>
<feature type="domain" description="DUF7343" evidence="3">
    <location>
        <begin position="289"/>
        <end position="348"/>
    </location>
</feature>
<organism evidence="4 5">
    <name type="scientific">Methanosarcina acetivorans</name>
    <dbReference type="NCBI Taxonomy" id="2214"/>
    <lineage>
        <taxon>Archaea</taxon>
        <taxon>Methanobacteriati</taxon>
        <taxon>Methanobacteriota</taxon>
        <taxon>Stenosarchaea group</taxon>
        <taxon>Methanomicrobia</taxon>
        <taxon>Methanosarcinales</taxon>
        <taxon>Methanosarcinaceae</taxon>
        <taxon>Methanosarcina</taxon>
    </lineage>
</organism>
<gene>
    <name evidence="4" type="ORF">HA338_02150</name>
</gene>
<evidence type="ECO:0000256" key="1">
    <source>
        <dbReference type="SAM" id="MobiDB-lite"/>
    </source>
</evidence>
<feature type="transmembrane region" description="Helical" evidence="2">
    <location>
        <begin position="143"/>
        <end position="161"/>
    </location>
</feature>
<dbReference type="InterPro" id="IPR036390">
    <property type="entry name" value="WH_DNA-bd_sf"/>
</dbReference>
<keyword evidence="2" id="KW-0472">Membrane</keyword>
<dbReference type="AlphaFoldDB" id="A0A832SF92"/>
<dbReference type="SUPFAM" id="SSF49464">
    <property type="entry name" value="Carboxypeptidase regulatory domain-like"/>
    <property type="match status" value="1"/>
</dbReference>
<dbReference type="Gene3D" id="1.10.10.10">
    <property type="entry name" value="Winged helix-like DNA-binding domain superfamily/Winged helix DNA-binding domain"/>
    <property type="match status" value="1"/>
</dbReference>
<dbReference type="Gene3D" id="2.60.40.1120">
    <property type="entry name" value="Carboxypeptidase-like, regulatory domain"/>
    <property type="match status" value="1"/>
</dbReference>
<feature type="region of interest" description="Disordered" evidence="1">
    <location>
        <begin position="167"/>
        <end position="234"/>
    </location>
</feature>
<dbReference type="InterPro" id="IPR036388">
    <property type="entry name" value="WH-like_DNA-bd_sf"/>
</dbReference>
<dbReference type="RefSeq" id="WP_011022539.1">
    <property type="nucleotide sequence ID" value="NZ_DUJU01000027.1"/>
</dbReference>
<evidence type="ECO:0000259" key="3">
    <source>
        <dbReference type="Pfam" id="PF24034"/>
    </source>
</evidence>
<comment type="caution">
    <text evidence="4">The sequence shown here is derived from an EMBL/GenBank/DDBJ whole genome shotgun (WGS) entry which is preliminary data.</text>
</comment>
<feature type="compositionally biased region" description="Polar residues" evidence="1">
    <location>
        <begin position="221"/>
        <end position="234"/>
    </location>
</feature>